<dbReference type="InterPro" id="IPR050807">
    <property type="entry name" value="TransReg_Diox_bact_type"/>
</dbReference>
<dbReference type="PANTHER" id="PTHR46797:SF1">
    <property type="entry name" value="METHYLPHOSPHONATE SYNTHASE"/>
    <property type="match status" value="1"/>
</dbReference>
<protein>
    <submittedName>
        <fullName evidence="3">Transcriptional regulator with XRE-family HTH domain</fullName>
    </submittedName>
</protein>
<dbReference type="PANTHER" id="PTHR46797">
    <property type="entry name" value="HTH-TYPE TRANSCRIPTIONAL REGULATOR"/>
    <property type="match status" value="1"/>
</dbReference>
<dbReference type="CDD" id="cd00093">
    <property type="entry name" value="HTH_XRE"/>
    <property type="match status" value="1"/>
</dbReference>
<dbReference type="Proteomes" id="UP001179280">
    <property type="component" value="Unassembled WGS sequence"/>
</dbReference>
<feature type="domain" description="HTH cro/C1-type" evidence="2">
    <location>
        <begin position="10"/>
        <end position="65"/>
    </location>
</feature>
<accession>A0ABS2T337</accession>
<sequence>MNAKEFGLKLKEIRKEKNLTLLDLKKRTGYSDSYLSQIENGYKDLPKPDLIRRLATGLGVSHIFLMKLAGYANSYIDVENAPNMCEGISKKSQNDNKVIDVTLPSTEEIKMENGEQTIRELSVDELRRRLFDLHDLLNMKVDLYYKDTFLTDEERKKIRTLLELIFE</sequence>
<dbReference type="InterPro" id="IPR010982">
    <property type="entry name" value="Lambda_DNA-bd_dom_sf"/>
</dbReference>
<comment type="caution">
    <text evidence="3">The sequence shown here is derived from an EMBL/GenBank/DDBJ whole genome shotgun (WGS) entry which is preliminary data.</text>
</comment>
<reference evidence="3" key="1">
    <citation type="submission" date="2021-01" db="EMBL/GenBank/DDBJ databases">
        <title>Genomic Encyclopedia of Type Strains, Phase IV (KMG-IV): sequencing the most valuable type-strain genomes for metagenomic binning, comparative biology and taxonomic classification.</title>
        <authorList>
            <person name="Goeker M."/>
        </authorList>
    </citation>
    <scope>NUCLEOTIDE SEQUENCE</scope>
    <source>
        <strain evidence="3">DSM 21943</strain>
    </source>
</reference>
<evidence type="ECO:0000313" key="4">
    <source>
        <dbReference type="Proteomes" id="UP001179280"/>
    </source>
</evidence>
<proteinExistence type="predicted"/>
<dbReference type="Gene3D" id="1.10.260.40">
    <property type="entry name" value="lambda repressor-like DNA-binding domains"/>
    <property type="match status" value="1"/>
</dbReference>
<dbReference type="EMBL" id="JAFBCV010000018">
    <property type="protein sequence ID" value="MBM7840867.1"/>
    <property type="molecule type" value="Genomic_DNA"/>
</dbReference>
<evidence type="ECO:0000256" key="1">
    <source>
        <dbReference type="ARBA" id="ARBA00023125"/>
    </source>
</evidence>
<name>A0ABS2T337_9BACI</name>
<organism evidence="3 4">
    <name type="scientific">Shouchella xiaoxiensis</name>
    <dbReference type="NCBI Taxonomy" id="766895"/>
    <lineage>
        <taxon>Bacteria</taxon>
        <taxon>Bacillati</taxon>
        <taxon>Bacillota</taxon>
        <taxon>Bacilli</taxon>
        <taxon>Bacillales</taxon>
        <taxon>Bacillaceae</taxon>
        <taxon>Shouchella</taxon>
    </lineage>
</organism>
<keyword evidence="1" id="KW-0238">DNA-binding</keyword>
<evidence type="ECO:0000259" key="2">
    <source>
        <dbReference type="PROSITE" id="PS50943"/>
    </source>
</evidence>
<dbReference type="SMART" id="SM00530">
    <property type="entry name" value="HTH_XRE"/>
    <property type="match status" value="1"/>
</dbReference>
<dbReference type="PROSITE" id="PS50943">
    <property type="entry name" value="HTH_CROC1"/>
    <property type="match status" value="1"/>
</dbReference>
<dbReference type="Pfam" id="PF01381">
    <property type="entry name" value="HTH_3"/>
    <property type="match status" value="1"/>
</dbReference>
<dbReference type="InterPro" id="IPR001387">
    <property type="entry name" value="Cro/C1-type_HTH"/>
</dbReference>
<gene>
    <name evidence="3" type="ORF">JOC54_004160</name>
</gene>
<dbReference type="RefSeq" id="WP_204468744.1">
    <property type="nucleotide sequence ID" value="NZ_JAFBCV010000018.1"/>
</dbReference>
<dbReference type="SUPFAM" id="SSF47413">
    <property type="entry name" value="lambda repressor-like DNA-binding domains"/>
    <property type="match status" value="1"/>
</dbReference>
<evidence type="ECO:0000313" key="3">
    <source>
        <dbReference type="EMBL" id="MBM7840867.1"/>
    </source>
</evidence>
<keyword evidence="4" id="KW-1185">Reference proteome</keyword>